<evidence type="ECO:0000256" key="1">
    <source>
        <dbReference type="SAM" id="MobiDB-lite"/>
    </source>
</evidence>
<name>A0A9P4GXK7_9PLEO</name>
<protein>
    <submittedName>
        <fullName evidence="2">Uncharacterized protein</fullName>
    </submittedName>
</protein>
<proteinExistence type="predicted"/>
<gene>
    <name evidence="2" type="ORF">EK21DRAFT_118878</name>
</gene>
<evidence type="ECO:0000313" key="3">
    <source>
        <dbReference type="Proteomes" id="UP000799777"/>
    </source>
</evidence>
<comment type="caution">
    <text evidence="2">The sequence shown here is derived from an EMBL/GenBank/DDBJ whole genome shotgun (WGS) entry which is preliminary data.</text>
</comment>
<feature type="compositionally biased region" description="Acidic residues" evidence="1">
    <location>
        <begin position="111"/>
        <end position="120"/>
    </location>
</feature>
<accession>A0A9P4GXK7</accession>
<evidence type="ECO:0000313" key="2">
    <source>
        <dbReference type="EMBL" id="KAF2023317.1"/>
    </source>
</evidence>
<dbReference type="Proteomes" id="UP000799777">
    <property type="component" value="Unassembled WGS sequence"/>
</dbReference>
<feature type="region of interest" description="Disordered" evidence="1">
    <location>
        <begin position="99"/>
        <end position="120"/>
    </location>
</feature>
<dbReference type="OrthoDB" id="6359816at2759"/>
<reference evidence="2" key="1">
    <citation type="journal article" date="2020" name="Stud. Mycol.">
        <title>101 Dothideomycetes genomes: a test case for predicting lifestyles and emergence of pathogens.</title>
        <authorList>
            <person name="Haridas S."/>
            <person name="Albert R."/>
            <person name="Binder M."/>
            <person name="Bloem J."/>
            <person name="Labutti K."/>
            <person name="Salamov A."/>
            <person name="Andreopoulos B."/>
            <person name="Baker S."/>
            <person name="Barry K."/>
            <person name="Bills G."/>
            <person name="Bluhm B."/>
            <person name="Cannon C."/>
            <person name="Castanera R."/>
            <person name="Culley D."/>
            <person name="Daum C."/>
            <person name="Ezra D."/>
            <person name="Gonzalez J."/>
            <person name="Henrissat B."/>
            <person name="Kuo A."/>
            <person name="Liang C."/>
            <person name="Lipzen A."/>
            <person name="Lutzoni F."/>
            <person name="Magnuson J."/>
            <person name="Mondo S."/>
            <person name="Nolan M."/>
            <person name="Ohm R."/>
            <person name="Pangilinan J."/>
            <person name="Park H.-J."/>
            <person name="Ramirez L."/>
            <person name="Alfaro M."/>
            <person name="Sun H."/>
            <person name="Tritt A."/>
            <person name="Yoshinaga Y."/>
            <person name="Zwiers L.-H."/>
            <person name="Turgeon B."/>
            <person name="Goodwin S."/>
            <person name="Spatafora J."/>
            <person name="Crous P."/>
            <person name="Grigoriev I."/>
        </authorList>
    </citation>
    <scope>NUCLEOTIDE SEQUENCE</scope>
    <source>
        <strain evidence="2">CBS 110217</strain>
    </source>
</reference>
<dbReference type="EMBL" id="ML978359">
    <property type="protein sequence ID" value="KAF2023317.1"/>
    <property type="molecule type" value="Genomic_DNA"/>
</dbReference>
<sequence length="120" mass="14208">MLLHSVMYELADKYEVVGLKRLTQDKLRLACRVFWNKYAEFAEAAEHVFESTPDSDEGLRNCIRDTITEHRELIVEDHVKEFLRKQRELMYELLAQGLEPPSDSTMRDDEMLQDEDDIFP</sequence>
<keyword evidence="3" id="KW-1185">Reference proteome</keyword>
<dbReference type="AlphaFoldDB" id="A0A9P4GXK7"/>
<dbReference type="PANTHER" id="PTHR47843">
    <property type="entry name" value="BTB DOMAIN-CONTAINING PROTEIN-RELATED"/>
    <property type="match status" value="1"/>
</dbReference>
<organism evidence="2 3">
    <name type="scientific">Setomelanomma holmii</name>
    <dbReference type="NCBI Taxonomy" id="210430"/>
    <lineage>
        <taxon>Eukaryota</taxon>
        <taxon>Fungi</taxon>
        <taxon>Dikarya</taxon>
        <taxon>Ascomycota</taxon>
        <taxon>Pezizomycotina</taxon>
        <taxon>Dothideomycetes</taxon>
        <taxon>Pleosporomycetidae</taxon>
        <taxon>Pleosporales</taxon>
        <taxon>Pleosporineae</taxon>
        <taxon>Phaeosphaeriaceae</taxon>
        <taxon>Setomelanomma</taxon>
    </lineage>
</organism>
<dbReference type="PANTHER" id="PTHR47843:SF5">
    <property type="entry name" value="BTB_POZ DOMAIN PROTEIN"/>
    <property type="match status" value="1"/>
</dbReference>